<dbReference type="Gene3D" id="1.10.1130.10">
    <property type="entry name" value="Flavocytochrome C3, Chain A"/>
    <property type="match status" value="1"/>
</dbReference>
<sequence length="414" mass="47226">MNGKRICIFILLLLPLAAVLTQCLPPDKEKPDPRDQVFAGSHKCINCHKDIYNNYVHTAHYMSTAPATAQSINGDFLPGNNTFRFNKQLQVVMEKRDSGFYQAAYFNGKLQQAHRFDIVFGRTKAQTYLSWRGNRLFQLPVSYFNNVHRWTNSPGYATDHAEFDRPITRRCFECHSSYIKELPKTAEDMQRREVDFDKESLINGIDCERCHGPAANHVNYHTQFPQEKQAKYIVKFAALTRSQKMDACGVCHSGGKDVFQVTAFRFKMGDKLENFKEPNFLKQDLNPATLDVHGNQDGLLRTSQCFLKSNMDCSSCHDAHKNDIGNTLVYSQRCMACHKDVQHKFNGRLVNEGILGKNCIDCHMPQKPSNVIAVEASGGKKVVPYMVRTHHIAVYPQETDKVIAYLSKQYKQGN</sequence>
<organism evidence="3 4">
    <name type="scientific">Mucilaginibacter ginkgonis</name>
    <dbReference type="NCBI Taxonomy" id="2682091"/>
    <lineage>
        <taxon>Bacteria</taxon>
        <taxon>Pseudomonadati</taxon>
        <taxon>Bacteroidota</taxon>
        <taxon>Sphingobacteriia</taxon>
        <taxon>Sphingobacteriales</taxon>
        <taxon>Sphingobacteriaceae</taxon>
        <taxon>Mucilaginibacter</taxon>
    </lineage>
</organism>
<evidence type="ECO:0000259" key="2">
    <source>
        <dbReference type="Pfam" id="PF13435"/>
    </source>
</evidence>
<proteinExistence type="predicted"/>
<dbReference type="InterPro" id="IPR023155">
    <property type="entry name" value="Cyt_c-552/4"/>
</dbReference>
<dbReference type="Gene3D" id="3.90.10.10">
    <property type="entry name" value="Cytochrome C3"/>
    <property type="match status" value="1"/>
</dbReference>
<accession>A0A6I4I3N7</accession>
<dbReference type="EMBL" id="CP066775">
    <property type="protein sequence ID" value="QQL50473.1"/>
    <property type="molecule type" value="Genomic_DNA"/>
</dbReference>
<dbReference type="Pfam" id="PF13435">
    <property type="entry name" value="Cytochrome_C554"/>
    <property type="match status" value="1"/>
</dbReference>
<evidence type="ECO:0000256" key="1">
    <source>
        <dbReference type="ARBA" id="ARBA00022729"/>
    </source>
</evidence>
<name>A0A6I4I3N7_9SPHI</name>
<dbReference type="InterPro" id="IPR036280">
    <property type="entry name" value="Multihaem_cyt_sf"/>
</dbReference>
<evidence type="ECO:0000313" key="4">
    <source>
        <dbReference type="Proteomes" id="UP000429232"/>
    </source>
</evidence>
<dbReference type="Proteomes" id="UP000429232">
    <property type="component" value="Chromosome"/>
</dbReference>
<dbReference type="RefSeq" id="WP_157526295.1">
    <property type="nucleotide sequence ID" value="NZ_CP066775.1"/>
</dbReference>
<dbReference type="AlphaFoldDB" id="A0A6I4I3N7"/>
<evidence type="ECO:0000313" key="3">
    <source>
        <dbReference type="EMBL" id="QQL50473.1"/>
    </source>
</evidence>
<protein>
    <recommendedName>
        <fullName evidence="2">Cytochrome c-552/4 domain-containing protein</fullName>
    </recommendedName>
</protein>
<reference evidence="3 4" key="1">
    <citation type="submission" date="2020-12" db="EMBL/GenBank/DDBJ databases">
        <title>HMF7856_wgs.fasta genome submission.</title>
        <authorList>
            <person name="Kang H."/>
            <person name="Kim H."/>
            <person name="Joh K."/>
        </authorList>
    </citation>
    <scope>NUCLEOTIDE SEQUENCE [LARGE SCALE GENOMIC DNA]</scope>
    <source>
        <strain evidence="3 4">HMF7856</strain>
    </source>
</reference>
<keyword evidence="4" id="KW-1185">Reference proteome</keyword>
<dbReference type="InterPro" id="IPR051829">
    <property type="entry name" value="Multiheme_Cytochr_ET"/>
</dbReference>
<dbReference type="KEGG" id="mgik:GO620_003180"/>
<keyword evidence="1" id="KW-0732">Signal</keyword>
<dbReference type="SUPFAM" id="SSF48695">
    <property type="entry name" value="Multiheme cytochromes"/>
    <property type="match status" value="1"/>
</dbReference>
<dbReference type="PANTHER" id="PTHR35038:SF8">
    <property type="entry name" value="C-TYPE POLYHEME CYTOCHROME OMCC"/>
    <property type="match status" value="1"/>
</dbReference>
<feature type="domain" description="Cytochrome c-552/4" evidence="2">
    <location>
        <begin position="167"/>
        <end position="212"/>
    </location>
</feature>
<gene>
    <name evidence="3" type="ORF">GO620_003180</name>
</gene>
<dbReference type="PANTHER" id="PTHR35038">
    <property type="entry name" value="DISSIMILATORY SULFITE REDUCTASE SIRA"/>
    <property type="match status" value="1"/>
</dbReference>